<evidence type="ECO:0000256" key="12">
    <source>
        <dbReference type="RuleBase" id="RU003945"/>
    </source>
</evidence>
<protein>
    <recommendedName>
        <fullName evidence="3">Membrane protein insertase YidC</fullName>
    </recommendedName>
    <alternativeName>
        <fullName evidence="11">Foldase YidC</fullName>
    </alternativeName>
    <alternativeName>
        <fullName evidence="10">Membrane integrase YidC</fullName>
    </alternativeName>
    <alternativeName>
        <fullName evidence="9">Membrane protein YidC</fullName>
    </alternativeName>
</protein>
<evidence type="ECO:0000256" key="3">
    <source>
        <dbReference type="ARBA" id="ARBA00015325"/>
    </source>
</evidence>
<comment type="similarity">
    <text evidence="2">Belongs to the OXA1/ALB3/YidC family. Type 1 subfamily.</text>
</comment>
<feature type="transmembrane region" description="Helical" evidence="13">
    <location>
        <begin position="108"/>
        <end position="128"/>
    </location>
</feature>
<reference evidence="15 16" key="1">
    <citation type="submission" date="2019-06" db="EMBL/GenBank/DDBJ databases">
        <title>Sequencing the genomes of 1000 actinobacteria strains.</title>
        <authorList>
            <person name="Klenk H.-P."/>
        </authorList>
    </citation>
    <scope>NUCLEOTIDE SEQUENCE [LARGE SCALE GENOMIC DNA]</scope>
    <source>
        <strain evidence="15 16">DSM 26477</strain>
    </source>
</reference>
<dbReference type="PANTHER" id="PTHR12428">
    <property type="entry name" value="OXA1"/>
    <property type="match status" value="1"/>
</dbReference>
<evidence type="ECO:0000256" key="2">
    <source>
        <dbReference type="ARBA" id="ARBA00010527"/>
    </source>
</evidence>
<feature type="transmembrane region" description="Helical" evidence="13">
    <location>
        <begin position="148"/>
        <end position="174"/>
    </location>
</feature>
<dbReference type="GO" id="GO:0005886">
    <property type="term" value="C:plasma membrane"/>
    <property type="evidence" value="ECO:0007669"/>
    <property type="project" value="TreeGrafter"/>
</dbReference>
<keyword evidence="5 13" id="KW-1133">Transmembrane helix</keyword>
<keyword evidence="6 13" id="KW-0472">Membrane</keyword>
<dbReference type="InterPro" id="IPR028055">
    <property type="entry name" value="YidC/Oxa/ALB_C"/>
</dbReference>
<dbReference type="InterPro" id="IPR001708">
    <property type="entry name" value="YidC/ALB3/OXA1/COX18"/>
</dbReference>
<dbReference type="OrthoDB" id="9780552at2"/>
<evidence type="ECO:0000256" key="4">
    <source>
        <dbReference type="ARBA" id="ARBA00022692"/>
    </source>
</evidence>
<name>A0A542YHW1_9MICO</name>
<comment type="caution">
    <text evidence="15">The sequence shown here is derived from an EMBL/GenBank/DDBJ whole genome shotgun (WGS) entry which is preliminary data.</text>
</comment>
<feature type="transmembrane region" description="Helical" evidence="13">
    <location>
        <begin position="208"/>
        <end position="230"/>
    </location>
</feature>
<evidence type="ECO:0000313" key="16">
    <source>
        <dbReference type="Proteomes" id="UP000317998"/>
    </source>
</evidence>
<keyword evidence="16" id="KW-1185">Reference proteome</keyword>
<evidence type="ECO:0000256" key="13">
    <source>
        <dbReference type="SAM" id="Phobius"/>
    </source>
</evidence>
<evidence type="ECO:0000256" key="9">
    <source>
        <dbReference type="ARBA" id="ARBA00031538"/>
    </source>
</evidence>
<dbReference type="AlphaFoldDB" id="A0A542YHW1"/>
<dbReference type="PANTHER" id="PTHR12428:SF65">
    <property type="entry name" value="CYTOCHROME C OXIDASE ASSEMBLY PROTEIN COX18, MITOCHONDRIAL"/>
    <property type="match status" value="1"/>
</dbReference>
<dbReference type="GO" id="GO:0032977">
    <property type="term" value="F:membrane insertase activity"/>
    <property type="evidence" value="ECO:0007669"/>
    <property type="project" value="InterPro"/>
</dbReference>
<comment type="subcellular location">
    <subcellularLocation>
        <location evidence="1 12">Membrane</location>
        <topology evidence="1 12">Multi-pass membrane protein</topology>
    </subcellularLocation>
</comment>
<evidence type="ECO:0000313" key="15">
    <source>
        <dbReference type="EMBL" id="TQL47672.1"/>
    </source>
</evidence>
<accession>A0A542YHW1</accession>
<dbReference type="GO" id="GO:0051205">
    <property type="term" value="P:protein insertion into membrane"/>
    <property type="evidence" value="ECO:0007669"/>
    <property type="project" value="TreeGrafter"/>
</dbReference>
<sequence>MSFYDFGPIAAVLDAAHGFVTGLAALLEPLVGAASAALAVVLVTVLVRAALVPLGVSLVRTEFTRRRLAPKLAALQQKYKKRPEVLSQKMMEFYRDEKSSPFAGMMPALIQAPVLSIVYGLFIVGSINGHSNDLLGAELFRARLGDSLFASFADPASLLVHCAVLVVVAVTAWFSRVTSLRFAATAPRLEGAPDAAPAMKNMAAVLSWLPFITVVFAAIVPLAAALYLAASTTWTLVERVILRRMLAPKEPALLGVTA</sequence>
<organism evidence="15 16">
    <name type="scientific">Homoserinimonas aerilata</name>
    <dbReference type="NCBI Taxonomy" id="1162970"/>
    <lineage>
        <taxon>Bacteria</taxon>
        <taxon>Bacillati</taxon>
        <taxon>Actinomycetota</taxon>
        <taxon>Actinomycetes</taxon>
        <taxon>Micrococcales</taxon>
        <taxon>Microbacteriaceae</taxon>
        <taxon>Homoserinimonas</taxon>
    </lineage>
</organism>
<evidence type="ECO:0000256" key="10">
    <source>
        <dbReference type="ARBA" id="ARBA00033245"/>
    </source>
</evidence>
<feature type="transmembrane region" description="Helical" evidence="13">
    <location>
        <begin position="36"/>
        <end position="59"/>
    </location>
</feature>
<dbReference type="Pfam" id="PF02096">
    <property type="entry name" value="60KD_IMP"/>
    <property type="match status" value="1"/>
</dbReference>
<evidence type="ECO:0000256" key="6">
    <source>
        <dbReference type="ARBA" id="ARBA00023136"/>
    </source>
</evidence>
<evidence type="ECO:0000256" key="7">
    <source>
        <dbReference type="ARBA" id="ARBA00025034"/>
    </source>
</evidence>
<dbReference type="EMBL" id="VFOM01000001">
    <property type="protein sequence ID" value="TQL47672.1"/>
    <property type="molecule type" value="Genomic_DNA"/>
</dbReference>
<proteinExistence type="inferred from homology"/>
<evidence type="ECO:0000259" key="14">
    <source>
        <dbReference type="Pfam" id="PF02096"/>
    </source>
</evidence>
<comment type="subunit">
    <text evidence="8">Interacts with the Sec translocase complex via SecD. Specifically interacts with transmembrane segments of nascent integral membrane proteins during membrane integration.</text>
</comment>
<comment type="function">
    <text evidence="7">Required for the insertion and/or proper folding and/or complex formation of integral membrane proteins into the membrane. Involved in integration of membrane proteins that insert both dependently and independently of the Sec translocase complex, as well as at least some lipoproteins. Aids folding of multispanning membrane proteins.</text>
</comment>
<evidence type="ECO:0000256" key="5">
    <source>
        <dbReference type="ARBA" id="ARBA00022989"/>
    </source>
</evidence>
<evidence type="ECO:0000256" key="8">
    <source>
        <dbReference type="ARBA" id="ARBA00026028"/>
    </source>
</evidence>
<dbReference type="RefSeq" id="WP_141879897.1">
    <property type="nucleotide sequence ID" value="NZ_VFOM01000001.1"/>
</dbReference>
<keyword evidence="4 12" id="KW-0812">Transmembrane</keyword>
<dbReference type="Proteomes" id="UP000317998">
    <property type="component" value="Unassembled WGS sequence"/>
</dbReference>
<dbReference type="NCBIfam" id="TIGR03592">
    <property type="entry name" value="yidC_oxa1_cterm"/>
    <property type="match status" value="1"/>
</dbReference>
<evidence type="ECO:0000256" key="11">
    <source>
        <dbReference type="ARBA" id="ARBA00033342"/>
    </source>
</evidence>
<evidence type="ECO:0000256" key="1">
    <source>
        <dbReference type="ARBA" id="ARBA00004141"/>
    </source>
</evidence>
<feature type="domain" description="Membrane insertase YidC/Oxa/ALB C-terminal" evidence="14">
    <location>
        <begin position="37"/>
        <end position="243"/>
    </location>
</feature>
<gene>
    <name evidence="15" type="ORF">FB562_0738</name>
</gene>